<dbReference type="GeneID" id="8827549"/>
<dbReference type="PANTHER" id="PTHR12227:SF0">
    <property type="entry name" value="GLYCERATE KINASE"/>
    <property type="match status" value="1"/>
</dbReference>
<dbReference type="InterPro" id="IPR007835">
    <property type="entry name" value="MOFRL"/>
</dbReference>
<evidence type="ECO:0000313" key="3">
    <source>
        <dbReference type="EMBL" id="ADD08415.1"/>
    </source>
</evidence>
<dbReference type="SUPFAM" id="SSF82544">
    <property type="entry name" value="GckA/TtuD-like"/>
    <property type="match status" value="1"/>
</dbReference>
<keyword evidence="4" id="KW-1185">Reference proteome</keyword>
<dbReference type="InterPro" id="IPR038614">
    <property type="entry name" value="GK_N_sf"/>
</dbReference>
<dbReference type="OrthoDB" id="10741at2157"/>
<dbReference type="PANTHER" id="PTHR12227">
    <property type="entry name" value="GLYCERATE KINASE"/>
    <property type="match status" value="1"/>
</dbReference>
<dbReference type="InterPro" id="IPR039760">
    <property type="entry name" value="MOFRL_protein"/>
</dbReference>
<dbReference type="InterPro" id="IPR025286">
    <property type="entry name" value="MOFRL_assoc_dom"/>
</dbReference>
<evidence type="ECO:0000259" key="2">
    <source>
        <dbReference type="Pfam" id="PF13660"/>
    </source>
</evidence>
<sequence>MIKNKNSLLLHGDKKIRKVLLEIADRTLEKIGADKIISENVRIENENLIVKNYSLPLNFEKIIVIGFGKAAVPMAKEMESILGNRITKGMINSPYKAKLNRIKVNLASHPYPDARTLQSSQKIIELLEEADENTLVIVLISGGASSLFEIPQRISIEEEKEIIEKVMTAGADIIELNKLRIALSKVKGGKLLNYIAPAKCLSLIISDVIGPPKFVGSGPTYPQKYDISKILKKYGIEINIRKNDDLPIHECKNIILADNTYALKTAKSIAEDMGIRARVSHNKLSGEPRYAAKNILREMGKGLVIWGGETAVKIQSGGIGGRNQELSLYLAKEMKRHMGFICLGTDGIDGPTDAAGGLVDYTSMERIAEKGIDLDKELMAHNSYAVLKKIDDAVFTGYTNTNLADICIGFHP</sequence>
<feature type="domain" description="MOFRL-associated" evidence="2">
    <location>
        <begin position="20"/>
        <end position="239"/>
    </location>
</feature>
<evidence type="ECO:0000313" key="4">
    <source>
        <dbReference type="Proteomes" id="UP000001400"/>
    </source>
</evidence>
<protein>
    <submittedName>
        <fullName evidence="3">Glycerate kinase</fullName>
        <ecNumber evidence="3">2.7.1.31</ecNumber>
    </submittedName>
</protein>
<keyword evidence="3" id="KW-0808">Transferase</keyword>
<dbReference type="Gene3D" id="3.40.50.10180">
    <property type="entry name" value="Glycerate kinase, MOFRL-like N-terminal domain"/>
    <property type="match status" value="1"/>
</dbReference>
<accession>D3TCY0</accession>
<keyword evidence="3" id="KW-0418">Kinase</keyword>
<dbReference type="KEGG" id="abi:Aboo_0604"/>
<gene>
    <name evidence="3" type="ordered locus">Aboo_0604</name>
</gene>
<dbReference type="Pfam" id="PF13660">
    <property type="entry name" value="DUF4147"/>
    <property type="match status" value="1"/>
</dbReference>
<dbReference type="Gene3D" id="3.40.1480.10">
    <property type="entry name" value="MOFRL domain"/>
    <property type="match status" value="1"/>
</dbReference>
<dbReference type="EC" id="2.7.1.31" evidence="3"/>
<feature type="domain" description="MOFRL" evidence="1">
    <location>
        <begin position="303"/>
        <end position="405"/>
    </location>
</feature>
<dbReference type="Proteomes" id="UP000001400">
    <property type="component" value="Chromosome"/>
</dbReference>
<reference evidence="3" key="1">
    <citation type="submission" date="2010-02" db="EMBL/GenBank/DDBJ databases">
        <title>Complete sequence of Aciduliprofundum boonei T469.</title>
        <authorList>
            <consortium name="US DOE Joint Genome Institute"/>
            <person name="Lucas S."/>
            <person name="Copeland A."/>
            <person name="Lapidus A."/>
            <person name="Cheng J.-F."/>
            <person name="Bruce D."/>
            <person name="Goodwin L."/>
            <person name="Pitluck S."/>
            <person name="Saunders E."/>
            <person name="Detter J.C."/>
            <person name="Han C."/>
            <person name="Tapia R."/>
            <person name="Land M."/>
            <person name="Hauser L."/>
            <person name="Kyrpides N."/>
            <person name="Mikhailova N."/>
            <person name="Flores G."/>
            <person name="Reysenbach A.-L."/>
            <person name="Woyke T."/>
        </authorList>
    </citation>
    <scope>NUCLEOTIDE SEQUENCE</scope>
    <source>
        <strain evidence="3">T469</strain>
    </source>
</reference>
<dbReference type="RefSeq" id="WP_012997184.1">
    <property type="nucleotide sequence ID" value="NC_013926.1"/>
</dbReference>
<dbReference type="GO" id="GO:0008887">
    <property type="term" value="F:glycerate kinase activity"/>
    <property type="evidence" value="ECO:0007669"/>
    <property type="project" value="UniProtKB-EC"/>
</dbReference>
<evidence type="ECO:0000259" key="1">
    <source>
        <dbReference type="Pfam" id="PF05161"/>
    </source>
</evidence>
<proteinExistence type="predicted"/>
<name>D3TCY0_ACIB4</name>
<dbReference type="GO" id="GO:0005737">
    <property type="term" value="C:cytoplasm"/>
    <property type="evidence" value="ECO:0007669"/>
    <property type="project" value="TreeGrafter"/>
</dbReference>
<dbReference type="HOGENOM" id="CLU_032279_1_1_2"/>
<dbReference type="InterPro" id="IPR037035">
    <property type="entry name" value="GK-like_C_sf"/>
</dbReference>
<dbReference type="EMBL" id="CP001941">
    <property type="protein sequence ID" value="ADD08415.1"/>
    <property type="molecule type" value="Genomic_DNA"/>
</dbReference>
<dbReference type="Pfam" id="PF05161">
    <property type="entry name" value="MOFRL"/>
    <property type="match status" value="1"/>
</dbReference>
<dbReference type="AlphaFoldDB" id="D3TCY0"/>
<organism evidence="3 4">
    <name type="scientific">Aciduliprofundum boonei (strain DSM 19572 / T469)</name>
    <dbReference type="NCBI Taxonomy" id="439481"/>
    <lineage>
        <taxon>Archaea</taxon>
        <taxon>Methanobacteriati</taxon>
        <taxon>Thermoplasmatota</taxon>
        <taxon>DHVE2 group</taxon>
        <taxon>Candidatus Aciduliprofundum</taxon>
    </lineage>
</organism>